<protein>
    <submittedName>
        <fullName evidence="1">Uncharacterized protein</fullName>
    </submittedName>
</protein>
<sequence length="52" mass="6065">MKTYKANRTAVIRNSHTAEEMREIEEEFIKKEPLKCTIEELVKIESAKKAKA</sequence>
<reference evidence="1 2" key="1">
    <citation type="submission" date="2018-03" db="EMBL/GenBank/DDBJ databases">
        <title>Genomic Encyclopedia of Archaeal and Bacterial Type Strains, Phase II (KMG-II): from individual species to whole genera.</title>
        <authorList>
            <person name="Goeker M."/>
        </authorList>
    </citation>
    <scope>NUCLEOTIDE SEQUENCE [LARGE SCALE GENOMIC DNA]</scope>
    <source>
        <strain evidence="1 2">DSM 29057</strain>
    </source>
</reference>
<organism evidence="1 2">
    <name type="scientific">Dyadobacter jiangsuensis</name>
    <dbReference type="NCBI Taxonomy" id="1591085"/>
    <lineage>
        <taxon>Bacteria</taxon>
        <taxon>Pseudomonadati</taxon>
        <taxon>Bacteroidota</taxon>
        <taxon>Cytophagia</taxon>
        <taxon>Cytophagales</taxon>
        <taxon>Spirosomataceae</taxon>
        <taxon>Dyadobacter</taxon>
    </lineage>
</organism>
<evidence type="ECO:0000313" key="2">
    <source>
        <dbReference type="Proteomes" id="UP000241964"/>
    </source>
</evidence>
<gene>
    <name evidence="1" type="ORF">CLV60_11956</name>
</gene>
<name>A0A2P8FLV2_9BACT</name>
<accession>A0A2P8FLV2</accession>
<comment type="caution">
    <text evidence="1">The sequence shown here is derived from an EMBL/GenBank/DDBJ whole genome shotgun (WGS) entry which is preliminary data.</text>
</comment>
<dbReference type="AlphaFoldDB" id="A0A2P8FLV2"/>
<dbReference type="EMBL" id="PYAS01000019">
    <property type="protein sequence ID" value="PSL22698.1"/>
    <property type="molecule type" value="Genomic_DNA"/>
</dbReference>
<proteinExistence type="predicted"/>
<dbReference type="RefSeq" id="WP_170118901.1">
    <property type="nucleotide sequence ID" value="NZ_PYAS01000019.1"/>
</dbReference>
<keyword evidence="2" id="KW-1185">Reference proteome</keyword>
<evidence type="ECO:0000313" key="1">
    <source>
        <dbReference type="EMBL" id="PSL22698.1"/>
    </source>
</evidence>
<dbReference type="Proteomes" id="UP000241964">
    <property type="component" value="Unassembled WGS sequence"/>
</dbReference>